<sequence length="104" mass="11578">MSSVIDNNKQNQRAFPRIAVTCPVLYLLPFAKRWQVAKLVDFSATGISMVCDEQLNVGTEVSLQIKPGSQKIVPALSATGIVMRSEINDEHQYLISCKLTKVQR</sequence>
<dbReference type="Pfam" id="PF07238">
    <property type="entry name" value="PilZ"/>
    <property type="match status" value="1"/>
</dbReference>
<evidence type="ECO:0000313" key="2">
    <source>
        <dbReference type="EMBL" id="VAW96755.1"/>
    </source>
</evidence>
<dbReference type="AlphaFoldDB" id="A0A3B0ZT94"/>
<gene>
    <name evidence="2" type="ORF">MNBD_GAMMA19-1293</name>
</gene>
<accession>A0A3B0ZT94</accession>
<name>A0A3B0ZT94_9ZZZZ</name>
<dbReference type="Gene3D" id="2.40.10.220">
    <property type="entry name" value="predicted glycosyltransferase like domains"/>
    <property type="match status" value="1"/>
</dbReference>
<proteinExistence type="predicted"/>
<feature type="domain" description="PilZ" evidence="1">
    <location>
        <begin position="11"/>
        <end position="101"/>
    </location>
</feature>
<dbReference type="GO" id="GO:0035438">
    <property type="term" value="F:cyclic-di-GMP binding"/>
    <property type="evidence" value="ECO:0007669"/>
    <property type="project" value="InterPro"/>
</dbReference>
<dbReference type="EMBL" id="UOFV01000097">
    <property type="protein sequence ID" value="VAW96755.1"/>
    <property type="molecule type" value="Genomic_DNA"/>
</dbReference>
<dbReference type="InterPro" id="IPR009875">
    <property type="entry name" value="PilZ_domain"/>
</dbReference>
<evidence type="ECO:0000259" key="1">
    <source>
        <dbReference type="Pfam" id="PF07238"/>
    </source>
</evidence>
<organism evidence="2">
    <name type="scientific">hydrothermal vent metagenome</name>
    <dbReference type="NCBI Taxonomy" id="652676"/>
    <lineage>
        <taxon>unclassified sequences</taxon>
        <taxon>metagenomes</taxon>
        <taxon>ecological metagenomes</taxon>
    </lineage>
</organism>
<protein>
    <recommendedName>
        <fullName evidence="1">PilZ domain-containing protein</fullName>
    </recommendedName>
</protein>
<dbReference type="SUPFAM" id="SSF141371">
    <property type="entry name" value="PilZ domain-like"/>
    <property type="match status" value="1"/>
</dbReference>
<reference evidence="2" key="1">
    <citation type="submission" date="2018-06" db="EMBL/GenBank/DDBJ databases">
        <authorList>
            <person name="Zhirakovskaya E."/>
        </authorList>
    </citation>
    <scope>NUCLEOTIDE SEQUENCE</scope>
</reference>